<protein>
    <recommendedName>
        <fullName evidence="4">N-sulphoglucosamine sulphohydrolase C-terminal domain-containing protein</fullName>
    </recommendedName>
</protein>
<evidence type="ECO:0000313" key="2">
    <source>
        <dbReference type="EMBL" id="KAA1260902.1"/>
    </source>
</evidence>
<accession>A0A5B1CKP4</accession>
<sequence>MLVEDTHVAYPDMDGSPTKSWIIMHRRQDPKSFDYAVGKRPRQELYDVLADPHCMNNLAKDIDSQTTLNQLHNRLMSELHRTGDPRVDADPMFEHPPYTDLSER</sequence>
<gene>
    <name evidence="2" type="ORF">LF1_34440</name>
</gene>
<dbReference type="AlphaFoldDB" id="A0A5B1CKP4"/>
<evidence type="ECO:0000313" key="3">
    <source>
        <dbReference type="Proteomes" id="UP000322699"/>
    </source>
</evidence>
<name>A0A5B1CKP4_9BACT</name>
<feature type="compositionally biased region" description="Basic and acidic residues" evidence="1">
    <location>
        <begin position="81"/>
        <end position="93"/>
    </location>
</feature>
<organism evidence="2 3">
    <name type="scientific">Rubripirellula obstinata</name>
    <dbReference type="NCBI Taxonomy" id="406547"/>
    <lineage>
        <taxon>Bacteria</taxon>
        <taxon>Pseudomonadati</taxon>
        <taxon>Planctomycetota</taxon>
        <taxon>Planctomycetia</taxon>
        <taxon>Pirellulales</taxon>
        <taxon>Pirellulaceae</taxon>
        <taxon>Rubripirellula</taxon>
    </lineage>
</organism>
<comment type="caution">
    <text evidence="2">The sequence shown here is derived from an EMBL/GenBank/DDBJ whole genome shotgun (WGS) entry which is preliminary data.</text>
</comment>
<evidence type="ECO:0000256" key="1">
    <source>
        <dbReference type="SAM" id="MobiDB-lite"/>
    </source>
</evidence>
<dbReference type="EMBL" id="VRLW01000001">
    <property type="protein sequence ID" value="KAA1260902.1"/>
    <property type="molecule type" value="Genomic_DNA"/>
</dbReference>
<dbReference type="RefSeq" id="WP_149752859.1">
    <property type="nucleotide sequence ID" value="NZ_LWSK01000059.1"/>
</dbReference>
<dbReference type="Proteomes" id="UP000322699">
    <property type="component" value="Unassembled WGS sequence"/>
</dbReference>
<proteinExistence type="predicted"/>
<feature type="region of interest" description="Disordered" evidence="1">
    <location>
        <begin position="81"/>
        <end position="104"/>
    </location>
</feature>
<evidence type="ECO:0008006" key="4">
    <source>
        <dbReference type="Google" id="ProtNLM"/>
    </source>
</evidence>
<dbReference type="InterPro" id="IPR017850">
    <property type="entry name" value="Alkaline_phosphatase_core_sf"/>
</dbReference>
<dbReference type="OrthoDB" id="9765065at2"/>
<keyword evidence="3" id="KW-1185">Reference proteome</keyword>
<dbReference type="Gene3D" id="3.40.720.10">
    <property type="entry name" value="Alkaline Phosphatase, subunit A"/>
    <property type="match status" value="1"/>
</dbReference>
<dbReference type="SUPFAM" id="SSF53649">
    <property type="entry name" value="Alkaline phosphatase-like"/>
    <property type="match status" value="1"/>
</dbReference>
<reference evidence="2 3" key="1">
    <citation type="submission" date="2019-08" db="EMBL/GenBank/DDBJ databases">
        <title>Deep-cultivation of Planctomycetes and their phenomic and genomic characterization uncovers novel biology.</title>
        <authorList>
            <person name="Wiegand S."/>
            <person name="Jogler M."/>
            <person name="Boedeker C."/>
            <person name="Pinto D."/>
            <person name="Vollmers J."/>
            <person name="Rivas-Marin E."/>
            <person name="Kohn T."/>
            <person name="Peeters S.H."/>
            <person name="Heuer A."/>
            <person name="Rast P."/>
            <person name="Oberbeckmann S."/>
            <person name="Bunk B."/>
            <person name="Jeske O."/>
            <person name="Meyerdierks A."/>
            <person name="Storesund J.E."/>
            <person name="Kallscheuer N."/>
            <person name="Luecker S."/>
            <person name="Lage O.M."/>
            <person name="Pohl T."/>
            <person name="Merkel B.J."/>
            <person name="Hornburger P."/>
            <person name="Mueller R.-W."/>
            <person name="Bruemmer F."/>
            <person name="Labrenz M."/>
            <person name="Spormann A.M."/>
            <person name="Op Den Camp H."/>
            <person name="Overmann J."/>
            <person name="Amann R."/>
            <person name="Jetten M.S.M."/>
            <person name="Mascher T."/>
            <person name="Medema M.H."/>
            <person name="Devos D.P."/>
            <person name="Kaster A.-K."/>
            <person name="Ovreas L."/>
            <person name="Rohde M."/>
            <person name="Galperin M.Y."/>
            <person name="Jogler C."/>
        </authorList>
    </citation>
    <scope>NUCLEOTIDE SEQUENCE [LARGE SCALE GENOMIC DNA]</scope>
    <source>
        <strain evidence="2 3">LF1</strain>
    </source>
</reference>